<name>E3BPU3_9VIBR</name>
<organism evidence="1 2">
    <name type="scientific">Vibrio caribbeanicus ATCC BAA-2122</name>
    <dbReference type="NCBI Taxonomy" id="796620"/>
    <lineage>
        <taxon>Bacteria</taxon>
        <taxon>Pseudomonadati</taxon>
        <taxon>Pseudomonadota</taxon>
        <taxon>Gammaproteobacteria</taxon>
        <taxon>Vibrionales</taxon>
        <taxon>Vibrionaceae</taxon>
        <taxon>Vibrio</taxon>
    </lineage>
</organism>
<evidence type="ECO:0000313" key="1">
    <source>
        <dbReference type="EMBL" id="EFP94868.1"/>
    </source>
</evidence>
<dbReference type="RefSeq" id="WP_009603204.1">
    <property type="nucleotide sequence ID" value="NZ_AEIU01000111.1"/>
</dbReference>
<sequence>MKQMISRLIKRKEAEIVESLQRNESSKTDWFPCQHVYYLFDTLKLQYESENGLITAERVSTQNVEKILEAMTSSLCLTPKYTAGIPSLCSISLCGVSWEESQYGKRVRAIPEAAVFRCENIKASSSETQLKCVGSITSPNTRLDRRTGLSIKKIHNLSFEKFIATLRELNNNVPSTHSQSIQVNADNFSSHFTDSEDISCISAVKRLFNNKLPVQ</sequence>
<dbReference type="EMBL" id="AEIU01000111">
    <property type="protein sequence ID" value="EFP94868.1"/>
    <property type="molecule type" value="Genomic_DNA"/>
</dbReference>
<accession>E3BPU3</accession>
<reference evidence="1 2" key="1">
    <citation type="journal article" date="2012" name="Int. J. Syst. Evol. Microbiol.">
        <title>Vibrio caribbeanicus sp. nov., isolated from the marine sponge Scleritoderma cyanea.</title>
        <authorList>
            <person name="Hoffmann M."/>
            <person name="Monday S.R."/>
            <person name="Allard M.W."/>
            <person name="Strain E.A."/>
            <person name="Whittaker P."/>
            <person name="Naum M."/>
            <person name="McCarthy P.J."/>
            <person name="Lopez J.V."/>
            <person name="Fischer M."/>
            <person name="Brown E.W."/>
        </authorList>
    </citation>
    <scope>NUCLEOTIDE SEQUENCE [LARGE SCALE GENOMIC DNA]</scope>
    <source>
        <strain evidence="1 2">ATCC BAA-2122</strain>
    </source>
</reference>
<comment type="caution">
    <text evidence="1">The sequence shown here is derived from an EMBL/GenBank/DDBJ whole genome shotgun (WGS) entry which is preliminary data.</text>
</comment>
<dbReference type="Proteomes" id="UP000002943">
    <property type="component" value="Unassembled WGS sequence"/>
</dbReference>
<protein>
    <submittedName>
        <fullName evidence="1">Uncharacterized protein</fullName>
    </submittedName>
</protein>
<dbReference type="AlphaFoldDB" id="E3BPU3"/>
<gene>
    <name evidence="1" type="ORF">VIBC2010_02336</name>
</gene>
<proteinExistence type="predicted"/>
<evidence type="ECO:0000313" key="2">
    <source>
        <dbReference type="Proteomes" id="UP000002943"/>
    </source>
</evidence>
<dbReference type="OrthoDB" id="5916747at2"/>
<keyword evidence="2" id="KW-1185">Reference proteome</keyword>